<dbReference type="AlphaFoldDB" id="A0AAP3AGC4"/>
<evidence type="ECO:0000313" key="3">
    <source>
        <dbReference type="Proteomes" id="UP001205867"/>
    </source>
</evidence>
<protein>
    <submittedName>
        <fullName evidence="2">Replication initiation protein</fullName>
    </submittedName>
</protein>
<gene>
    <name evidence="2" type="ORF">M3A82_004735</name>
</gene>
<accession>A0AAP3AGC4</accession>
<dbReference type="InterPro" id="IPR014820">
    <property type="entry name" value="PriCT_1"/>
</dbReference>
<feature type="domain" description="Primase C-terminal 1" evidence="1">
    <location>
        <begin position="184"/>
        <end position="256"/>
    </location>
</feature>
<dbReference type="EMBL" id="JALXKZ020000006">
    <property type="protein sequence ID" value="MCV7628649.1"/>
    <property type="molecule type" value="Genomic_DNA"/>
</dbReference>
<reference evidence="2" key="1">
    <citation type="submission" date="2023-06" db="EMBL/GenBank/DDBJ databases">
        <title>lsaBGC provides a comprehensive framework for evolutionary analysis of biosynthetic gene clusters within focal taxa.</title>
        <authorList>
            <person name="Salamzade R."/>
            <person name="Sandstrom S."/>
            <person name="Kalan L.R."/>
        </authorList>
    </citation>
    <scope>NUCLEOTIDE SEQUENCE</scope>
    <source>
        <strain evidence="2">P3-SID899</strain>
    </source>
</reference>
<organism evidence="2 3">
    <name type="scientific">Micrococcus luteus</name>
    <name type="common">Micrococcus lysodeikticus</name>
    <dbReference type="NCBI Taxonomy" id="1270"/>
    <lineage>
        <taxon>Bacteria</taxon>
        <taxon>Bacillati</taxon>
        <taxon>Actinomycetota</taxon>
        <taxon>Actinomycetes</taxon>
        <taxon>Micrococcales</taxon>
        <taxon>Micrococcaceae</taxon>
        <taxon>Micrococcus</taxon>
    </lineage>
</organism>
<dbReference type="Gene3D" id="1.10.340.50">
    <property type="match status" value="1"/>
</dbReference>
<comment type="caution">
    <text evidence="2">The sequence shown here is derived from an EMBL/GenBank/DDBJ whole genome shotgun (WGS) entry which is preliminary data.</text>
</comment>
<dbReference type="Pfam" id="PF08708">
    <property type="entry name" value="PriCT_1"/>
    <property type="match status" value="1"/>
</dbReference>
<sequence length="304" mass="34483">MTLTMRDAQTWEQMWLPLWPLASDDLRAGIYRTARKDARGKRYIEANPRALSNLLVVDVDHEDALMRALWDRHDWLPNAVVENPANGHAHAVWALAEPVTRTEYAQRKPLAFAAAVTEGLRRSVDGDAAYSGLITKNPEHGSWHTSWTSDRLYSLGELASRLEEAGHMPAPAWRRSRRQNPVGLGRNCSIFETARHWAYREAKRIRQRHEHATAEDSRDYYAAVLAHVHELNAAFSEPLPANEARDIAASIHRWVTTRFYGWTDARTVQQASLSTLQAARGRQSGAKRRNAVEERARLIVGEDA</sequence>
<proteinExistence type="predicted"/>
<dbReference type="Proteomes" id="UP001205867">
    <property type="component" value="Unassembled WGS sequence"/>
</dbReference>
<evidence type="ECO:0000259" key="1">
    <source>
        <dbReference type="Pfam" id="PF08708"/>
    </source>
</evidence>
<name>A0AAP3AGC4_MICLU</name>
<dbReference type="InterPro" id="IPR004322">
    <property type="entry name" value="Plasmid_replicase_bac"/>
</dbReference>
<evidence type="ECO:0000313" key="2">
    <source>
        <dbReference type="EMBL" id="MCV7628649.1"/>
    </source>
</evidence>
<dbReference type="Pfam" id="PF03090">
    <property type="entry name" value="Replicase"/>
    <property type="match status" value="1"/>
</dbReference>